<dbReference type="Gene3D" id="3.40.50.1110">
    <property type="entry name" value="SGNH hydrolase"/>
    <property type="match status" value="1"/>
</dbReference>
<evidence type="ECO:0000313" key="2">
    <source>
        <dbReference type="EMBL" id="RZU61697.1"/>
    </source>
</evidence>
<dbReference type="EMBL" id="SHLA01000001">
    <property type="protein sequence ID" value="RZU61697.1"/>
    <property type="molecule type" value="Genomic_DNA"/>
</dbReference>
<dbReference type="GO" id="GO:0016787">
    <property type="term" value="F:hydrolase activity"/>
    <property type="evidence" value="ECO:0007669"/>
    <property type="project" value="UniProtKB-KW"/>
</dbReference>
<dbReference type="AlphaFoldDB" id="A0A4Q8ABY0"/>
<protein>
    <submittedName>
        <fullName evidence="2">GDSL-like lipase/acylhydrolase family protein</fullName>
    </submittedName>
</protein>
<dbReference type="RefSeq" id="WP_130450108.1">
    <property type="nucleotide sequence ID" value="NZ_SHLA01000001.1"/>
</dbReference>
<dbReference type="SUPFAM" id="SSF52266">
    <property type="entry name" value="SGNH hydrolase"/>
    <property type="match status" value="1"/>
</dbReference>
<dbReference type="InterPro" id="IPR013830">
    <property type="entry name" value="SGNH_hydro"/>
</dbReference>
<proteinExistence type="predicted"/>
<keyword evidence="2" id="KW-0378">Hydrolase</keyword>
<accession>A0A4Q8ABY0</accession>
<dbReference type="InterPro" id="IPR036514">
    <property type="entry name" value="SGNH_hydro_sf"/>
</dbReference>
<dbReference type="OrthoDB" id="5196031at2"/>
<reference evidence="2 3" key="1">
    <citation type="submission" date="2019-02" db="EMBL/GenBank/DDBJ databases">
        <title>Sequencing the genomes of 1000 actinobacteria strains.</title>
        <authorList>
            <person name="Klenk H.-P."/>
        </authorList>
    </citation>
    <scope>NUCLEOTIDE SEQUENCE [LARGE SCALE GENOMIC DNA]</scope>
    <source>
        <strain evidence="2 3">DSM 17364</strain>
    </source>
</reference>
<organism evidence="2 3">
    <name type="scientific">Zhihengliuella halotolerans</name>
    <dbReference type="NCBI Taxonomy" id="370736"/>
    <lineage>
        <taxon>Bacteria</taxon>
        <taxon>Bacillati</taxon>
        <taxon>Actinomycetota</taxon>
        <taxon>Actinomycetes</taxon>
        <taxon>Micrococcales</taxon>
        <taxon>Micrococcaceae</taxon>
        <taxon>Zhihengliuella</taxon>
    </lineage>
</organism>
<name>A0A4Q8ABY0_9MICC</name>
<dbReference type="Pfam" id="PF13472">
    <property type="entry name" value="Lipase_GDSL_2"/>
    <property type="match status" value="1"/>
</dbReference>
<gene>
    <name evidence="2" type="ORF">EV380_1274</name>
</gene>
<feature type="domain" description="SGNH hydrolase-type esterase" evidence="1">
    <location>
        <begin position="10"/>
        <end position="177"/>
    </location>
</feature>
<comment type="caution">
    <text evidence="2">The sequence shown here is derived from an EMBL/GenBank/DDBJ whole genome shotgun (WGS) entry which is preliminary data.</text>
</comment>
<sequence>MEQRTIRLVAVGDELLAGHGDPRALGWFGRVLARTQSPDVTLQSFQLAAPREGTEALAQRWFTEAAPRFSETAENRVVISLSDADLDEDLSTARSRLNLANILDAASQNSIKALVVGPPPGLDTQRNARLGELSNAFADVTSRRHHAYVDTFSPLQHHEQWRSDLAANNGAPGQAGHGLIAWLVLHRGWYQWLNVAEPTAG</sequence>
<evidence type="ECO:0000259" key="1">
    <source>
        <dbReference type="Pfam" id="PF13472"/>
    </source>
</evidence>
<evidence type="ECO:0000313" key="3">
    <source>
        <dbReference type="Proteomes" id="UP000292685"/>
    </source>
</evidence>
<dbReference type="Proteomes" id="UP000292685">
    <property type="component" value="Unassembled WGS sequence"/>
</dbReference>
<keyword evidence="3" id="KW-1185">Reference proteome</keyword>